<proteinExistence type="predicted"/>
<gene>
    <name evidence="3" type="ORF">GCM10023175_67310</name>
</gene>
<comment type="caution">
    <text evidence="3">The sequence shown here is derived from an EMBL/GenBank/DDBJ whole genome shotgun (WGS) entry which is preliminary data.</text>
</comment>
<dbReference type="InterPro" id="IPR024466">
    <property type="entry name" value="CHP02679_N"/>
</dbReference>
<dbReference type="Pfam" id="PF09664">
    <property type="entry name" value="DUF2399"/>
    <property type="match status" value="1"/>
</dbReference>
<accession>A0ABP8S447</accession>
<dbReference type="RefSeq" id="WP_345427304.1">
    <property type="nucleotide sequence ID" value="NZ_BAABGT010000119.1"/>
</dbReference>
<feature type="domain" description="DUF2399" evidence="1">
    <location>
        <begin position="256"/>
        <end position="397"/>
    </location>
</feature>
<evidence type="ECO:0000259" key="1">
    <source>
        <dbReference type="Pfam" id="PF09664"/>
    </source>
</evidence>
<evidence type="ECO:0000259" key="2">
    <source>
        <dbReference type="Pfam" id="PF11796"/>
    </source>
</evidence>
<dbReference type="EMBL" id="BAABGT010000119">
    <property type="protein sequence ID" value="GAA4559398.1"/>
    <property type="molecule type" value="Genomic_DNA"/>
</dbReference>
<dbReference type="Pfam" id="PF11796">
    <property type="entry name" value="DUF3323"/>
    <property type="match status" value="1"/>
</dbReference>
<organism evidence="3 4">
    <name type="scientific">Pseudonocardia xishanensis</name>
    <dbReference type="NCBI Taxonomy" id="630995"/>
    <lineage>
        <taxon>Bacteria</taxon>
        <taxon>Bacillati</taxon>
        <taxon>Actinomycetota</taxon>
        <taxon>Actinomycetes</taxon>
        <taxon>Pseudonocardiales</taxon>
        <taxon>Pseudonocardiaceae</taxon>
        <taxon>Pseudonocardia</taxon>
    </lineage>
</organism>
<sequence length="403" mass="42722">MTDFLTVPELTPLWNAVRAALDRNGLEWRGRLTLPVLPAEGRRRLGVLLERPVPAERRSVPLAELAAAVERLSRTDLVSALTDLGHRPSGRREARLAHQEATRLRRAAVDSAVEAAFPDVTWAGGWGDAAWTDGLFARKSPEEVQALVTVTARVLQHAGTGRSRTELAALLLGNAHALDSSERITVLVTRALIARDGPESERAVWERAGMPLDLVSAPVLTWGLPLLGDGDGGVAHASHSMHDAGLPLHLSTVALRAEPLRVPKGTPVLVVENPRLVEAAAQRSLPAAVMCTNGNPTTAPSETIASLQSSGADLRYHGDFDATGLAMAARAAALGCTPFLMTAADYHAALAVASSSGVELPRDSGAIPQTQWDAALATAFEASRLIVHEERVMDDVLALHAAC</sequence>
<feature type="domain" description="Conserved hypothetical protein CHP02679 N terminus" evidence="2">
    <location>
        <begin position="28"/>
        <end position="225"/>
    </location>
</feature>
<protein>
    <recommendedName>
        <fullName evidence="5">TIGR02679 family protein</fullName>
    </recommendedName>
</protein>
<dbReference type="InterPro" id="IPR024465">
    <property type="entry name" value="DUF2399"/>
</dbReference>
<reference evidence="4" key="1">
    <citation type="journal article" date="2019" name="Int. J. Syst. Evol. Microbiol.">
        <title>The Global Catalogue of Microorganisms (GCM) 10K type strain sequencing project: providing services to taxonomists for standard genome sequencing and annotation.</title>
        <authorList>
            <consortium name="The Broad Institute Genomics Platform"/>
            <consortium name="The Broad Institute Genome Sequencing Center for Infectious Disease"/>
            <person name="Wu L."/>
            <person name="Ma J."/>
        </authorList>
    </citation>
    <scope>NUCLEOTIDE SEQUENCE [LARGE SCALE GENOMIC DNA]</scope>
    <source>
        <strain evidence="4">JCM 17906</strain>
    </source>
</reference>
<dbReference type="Proteomes" id="UP001501598">
    <property type="component" value="Unassembled WGS sequence"/>
</dbReference>
<evidence type="ECO:0008006" key="5">
    <source>
        <dbReference type="Google" id="ProtNLM"/>
    </source>
</evidence>
<evidence type="ECO:0000313" key="4">
    <source>
        <dbReference type="Proteomes" id="UP001501598"/>
    </source>
</evidence>
<keyword evidence="4" id="KW-1185">Reference proteome</keyword>
<name>A0ABP8S447_9PSEU</name>
<evidence type="ECO:0000313" key="3">
    <source>
        <dbReference type="EMBL" id="GAA4559398.1"/>
    </source>
</evidence>